<dbReference type="SUPFAM" id="SSF88713">
    <property type="entry name" value="Glycoside hydrolase/deacetylase"/>
    <property type="match status" value="1"/>
</dbReference>
<proteinExistence type="inferred from homology"/>
<keyword evidence="9" id="KW-1185">Reference proteome</keyword>
<evidence type="ECO:0000256" key="3">
    <source>
        <dbReference type="ARBA" id="ARBA00010973"/>
    </source>
</evidence>
<dbReference type="GO" id="GO:0005975">
    <property type="term" value="P:carbohydrate metabolic process"/>
    <property type="evidence" value="ECO:0007669"/>
    <property type="project" value="InterPro"/>
</dbReference>
<dbReference type="Proteomes" id="UP000558192">
    <property type="component" value="Unassembled WGS sequence"/>
</dbReference>
<evidence type="ECO:0000256" key="2">
    <source>
        <dbReference type="ARBA" id="ARBA00004613"/>
    </source>
</evidence>
<comment type="caution">
    <text evidence="8">The sequence shown here is derived from an EMBL/GenBank/DDBJ whole genome shotgun (WGS) entry which is preliminary data.</text>
</comment>
<feature type="domain" description="NodB homology" evidence="7">
    <location>
        <begin position="89"/>
        <end position="328"/>
    </location>
</feature>
<evidence type="ECO:0000256" key="4">
    <source>
        <dbReference type="ARBA" id="ARBA00020071"/>
    </source>
</evidence>
<evidence type="ECO:0000256" key="6">
    <source>
        <dbReference type="ARBA" id="ARBA00032976"/>
    </source>
</evidence>
<gene>
    <name evidence="8" type="ORF">GGQ97_001891</name>
</gene>
<accession>A0A7X6BGQ4</accession>
<comment type="similarity">
    <text evidence="3">Belongs to the polysaccharide deacetylase family.</text>
</comment>
<evidence type="ECO:0000256" key="1">
    <source>
        <dbReference type="ARBA" id="ARBA00003236"/>
    </source>
</evidence>
<dbReference type="PANTHER" id="PTHR34216:SF3">
    <property type="entry name" value="POLY-BETA-1,6-N-ACETYL-D-GLUCOSAMINE N-DEACETYLASE"/>
    <property type="match status" value="1"/>
</dbReference>
<evidence type="ECO:0000256" key="5">
    <source>
        <dbReference type="ARBA" id="ARBA00022729"/>
    </source>
</evidence>
<comment type="function">
    <text evidence="1">Is involved in generating a small heat-stable compound (Nod), an acylated oligomer of N-acetylglucosamine, that stimulates mitosis in various plant protoplasts.</text>
</comment>
<dbReference type="AlphaFoldDB" id="A0A7X6BGQ4"/>
<name>A0A7X6BGQ4_9SPHN</name>
<dbReference type="CDD" id="cd10918">
    <property type="entry name" value="CE4_NodB_like_5s_6s"/>
    <property type="match status" value="1"/>
</dbReference>
<evidence type="ECO:0000259" key="7">
    <source>
        <dbReference type="PROSITE" id="PS51677"/>
    </source>
</evidence>
<evidence type="ECO:0000313" key="8">
    <source>
        <dbReference type="EMBL" id="NJC06098.1"/>
    </source>
</evidence>
<dbReference type="InterPro" id="IPR002509">
    <property type="entry name" value="NODB_dom"/>
</dbReference>
<dbReference type="Pfam" id="PF01522">
    <property type="entry name" value="Polysacc_deac_1"/>
    <property type="match status" value="2"/>
</dbReference>
<dbReference type="InterPro" id="IPR051398">
    <property type="entry name" value="Polysacch_Deacetylase"/>
</dbReference>
<dbReference type="EMBL" id="JAATJC010000001">
    <property type="protein sequence ID" value="NJC06098.1"/>
    <property type="molecule type" value="Genomic_DNA"/>
</dbReference>
<evidence type="ECO:0000313" key="9">
    <source>
        <dbReference type="Proteomes" id="UP000558192"/>
    </source>
</evidence>
<reference evidence="8 9" key="1">
    <citation type="submission" date="2020-03" db="EMBL/GenBank/DDBJ databases">
        <title>Genomic Encyclopedia of Type Strains, Phase IV (KMG-IV): sequencing the most valuable type-strain genomes for metagenomic binning, comparative biology and taxonomic classification.</title>
        <authorList>
            <person name="Goeker M."/>
        </authorList>
    </citation>
    <scope>NUCLEOTIDE SEQUENCE [LARGE SCALE GENOMIC DNA]</scope>
    <source>
        <strain evidence="8 9">DSM 16846</strain>
    </source>
</reference>
<keyword evidence="5" id="KW-0732">Signal</keyword>
<comment type="subcellular location">
    <subcellularLocation>
        <location evidence="2">Secreted</location>
    </subcellularLocation>
</comment>
<protein>
    <recommendedName>
        <fullName evidence="4">Chitooligosaccharide deacetylase</fullName>
    </recommendedName>
    <alternativeName>
        <fullName evidence="6">Nodulation protein B</fullName>
    </alternativeName>
</protein>
<dbReference type="PROSITE" id="PS51677">
    <property type="entry name" value="NODB"/>
    <property type="match status" value="1"/>
</dbReference>
<dbReference type="InterPro" id="IPR011330">
    <property type="entry name" value="Glyco_hydro/deAcase_b/a-brl"/>
</dbReference>
<dbReference type="PANTHER" id="PTHR34216">
    <property type="match status" value="1"/>
</dbReference>
<organism evidence="8 9">
    <name type="scientific">Sphingomonas kaistensis</name>
    <dbReference type="NCBI Taxonomy" id="298708"/>
    <lineage>
        <taxon>Bacteria</taxon>
        <taxon>Pseudomonadati</taxon>
        <taxon>Pseudomonadota</taxon>
        <taxon>Alphaproteobacteria</taxon>
        <taxon>Sphingomonadales</taxon>
        <taxon>Sphingomonadaceae</taxon>
        <taxon>Sphingomonas</taxon>
    </lineage>
</organism>
<dbReference type="RefSeq" id="WP_168069077.1">
    <property type="nucleotide sequence ID" value="NZ_JAATJC010000001.1"/>
</dbReference>
<dbReference type="GO" id="GO:0005576">
    <property type="term" value="C:extracellular region"/>
    <property type="evidence" value="ECO:0007669"/>
    <property type="project" value="UniProtKB-SubCell"/>
</dbReference>
<sequence length="328" mass="36295">MPGRILTRSLLLLGLALYHLRLAAVVRWLGRNHPRVLLYHDCADAETAFTADLNCTTPPTVFAQHLDYLAAHHTIVSIEDIVVGRAPRGAVAITFDDGYRSVFTGAFPALKQRGIPATIYLIADVIDDRSLVWVNELNWRLRMTGPQAVKEAAQRLGLPDDSSAASIVDHCRLNFDPGMIADLLQHLRAIDSADIEDGPLYLTAGEINEMAAHHITFGNHTMTHPNLERLTEQEQAHEIGEAQRVLSGRFPMTSSLAYPFGHHGPATARIAREQGLQSVAEVGGLNRLSNPRRIGRTHLADEAIPELFARMEVVEPIKGFLRELKRRG</sequence>
<dbReference type="Gene3D" id="3.20.20.370">
    <property type="entry name" value="Glycoside hydrolase/deacetylase"/>
    <property type="match status" value="1"/>
</dbReference>
<dbReference type="GO" id="GO:0016810">
    <property type="term" value="F:hydrolase activity, acting on carbon-nitrogen (but not peptide) bonds"/>
    <property type="evidence" value="ECO:0007669"/>
    <property type="project" value="InterPro"/>
</dbReference>